<protein>
    <submittedName>
        <fullName evidence="2">Uncharacterized protein</fullName>
    </submittedName>
</protein>
<dbReference type="EMBL" id="KF540228">
    <property type="protein sequence ID" value="AIF26370.1"/>
    <property type="molecule type" value="Genomic_DNA"/>
</dbReference>
<name>A0A0H3U7C0_9BACT</name>
<sequence length="262" mass="28190">MSLIDKSSASETAEHLLARLQTAAVDVEVETGCNTSTSVAYSANGLILRQRETVTTTEYRGLTKASAKLLEDLDSDNTTTAIWYKQIGNSGDYATVAITTGTRVDYVPSRVDEGDCWQVVKTETDYGAAATSGWTTTRPTVSSNGIVVSQSSSKTFLSYALGGAVFQNETVVVKEYPFLNYSEAVSKVIDETAAGSILRDEKLATQWSTTEGITAWKNVTVRGGSSSSSEQGTDKVPTMRYDGPERGWVVTVTETTYWGSSS</sequence>
<organism evidence="2">
    <name type="scientific">uncultured bacterium fosmid pJB16B1</name>
    <dbReference type="NCBI Taxonomy" id="1478054"/>
    <lineage>
        <taxon>Bacteria</taxon>
        <taxon>environmental samples</taxon>
    </lineage>
</organism>
<proteinExistence type="predicted"/>
<dbReference type="AlphaFoldDB" id="A0A0H3U7C0"/>
<accession>A0A0H3U7C0</accession>
<reference evidence="2" key="1">
    <citation type="submission" date="2013-08" db="EMBL/GenBank/DDBJ databases">
        <title>Comparison of modified E. coli strains.</title>
        <authorList>
            <person name="Juergensen J."/>
            <person name="Bonge A."/>
            <person name="Streit W.R."/>
        </authorList>
    </citation>
    <scope>NUCLEOTIDE SEQUENCE</scope>
</reference>
<feature type="region of interest" description="Disordered" evidence="1">
    <location>
        <begin position="221"/>
        <end position="240"/>
    </location>
</feature>
<evidence type="ECO:0000256" key="1">
    <source>
        <dbReference type="SAM" id="MobiDB-lite"/>
    </source>
</evidence>
<evidence type="ECO:0000313" key="2">
    <source>
        <dbReference type="EMBL" id="AIF26370.1"/>
    </source>
</evidence>